<dbReference type="SUPFAM" id="SSF52172">
    <property type="entry name" value="CheY-like"/>
    <property type="match status" value="1"/>
</dbReference>
<accession>A0A1M7UI77</accession>
<reference evidence="4" key="1">
    <citation type="submission" date="2016-11" db="EMBL/GenBank/DDBJ databases">
        <authorList>
            <person name="Varghese N."/>
            <person name="Submissions S."/>
        </authorList>
    </citation>
    <scope>NUCLEOTIDE SEQUENCE [LARGE SCALE GENOMIC DNA]</scope>
    <source>
        <strain evidence="4">GAS401</strain>
    </source>
</reference>
<name>A0A1M7UI77_9BRAD</name>
<evidence type="ECO:0000313" key="3">
    <source>
        <dbReference type="EMBL" id="SHN82723.1"/>
    </source>
</evidence>
<dbReference type="Pfam" id="PF00196">
    <property type="entry name" value="GerE"/>
    <property type="match status" value="1"/>
</dbReference>
<organism evidence="3 4">
    <name type="scientific">Bradyrhizobium erythrophlei</name>
    <dbReference type="NCBI Taxonomy" id="1437360"/>
    <lineage>
        <taxon>Bacteria</taxon>
        <taxon>Pseudomonadati</taxon>
        <taxon>Pseudomonadota</taxon>
        <taxon>Alphaproteobacteria</taxon>
        <taxon>Hyphomicrobiales</taxon>
        <taxon>Nitrobacteraceae</taxon>
        <taxon>Bradyrhizobium</taxon>
    </lineage>
</organism>
<dbReference type="PROSITE" id="PS50043">
    <property type="entry name" value="HTH_LUXR_2"/>
    <property type="match status" value="1"/>
</dbReference>
<dbReference type="InterPro" id="IPR016032">
    <property type="entry name" value="Sig_transdc_resp-reg_C-effctor"/>
</dbReference>
<dbReference type="InterPro" id="IPR000792">
    <property type="entry name" value="Tscrpt_reg_LuxR_C"/>
</dbReference>
<dbReference type="SUPFAM" id="SSF46894">
    <property type="entry name" value="C-terminal effector domain of the bipartite response regulators"/>
    <property type="match status" value="1"/>
</dbReference>
<dbReference type="Proteomes" id="UP000184096">
    <property type="component" value="Chromosome I"/>
</dbReference>
<dbReference type="GO" id="GO:0006355">
    <property type="term" value="P:regulation of DNA-templated transcription"/>
    <property type="evidence" value="ECO:0007669"/>
    <property type="project" value="InterPro"/>
</dbReference>
<keyword evidence="4" id="KW-1185">Reference proteome</keyword>
<dbReference type="InterPro" id="IPR039420">
    <property type="entry name" value="WalR-like"/>
</dbReference>
<evidence type="ECO:0000313" key="4">
    <source>
        <dbReference type="Proteomes" id="UP000184096"/>
    </source>
</evidence>
<evidence type="ECO:0000259" key="2">
    <source>
        <dbReference type="PROSITE" id="PS50043"/>
    </source>
</evidence>
<proteinExistence type="predicted"/>
<dbReference type="EMBL" id="LT670849">
    <property type="protein sequence ID" value="SHN82723.1"/>
    <property type="molecule type" value="Genomic_DNA"/>
</dbReference>
<dbReference type="CDD" id="cd06170">
    <property type="entry name" value="LuxR_C_like"/>
    <property type="match status" value="1"/>
</dbReference>
<feature type="domain" description="HTH luxR-type" evidence="2">
    <location>
        <begin position="157"/>
        <end position="222"/>
    </location>
</feature>
<dbReference type="GO" id="GO:0003677">
    <property type="term" value="F:DNA binding"/>
    <property type="evidence" value="ECO:0007669"/>
    <property type="project" value="UniProtKB-KW"/>
</dbReference>
<dbReference type="InterPro" id="IPR011006">
    <property type="entry name" value="CheY-like_superfamily"/>
</dbReference>
<dbReference type="RefSeq" id="WP_083587766.1">
    <property type="nucleotide sequence ID" value="NZ_LT670849.1"/>
</dbReference>
<evidence type="ECO:0000256" key="1">
    <source>
        <dbReference type="ARBA" id="ARBA00023125"/>
    </source>
</evidence>
<keyword evidence="1" id="KW-0238">DNA-binding</keyword>
<dbReference type="PANTHER" id="PTHR43214">
    <property type="entry name" value="TWO-COMPONENT RESPONSE REGULATOR"/>
    <property type="match status" value="1"/>
</dbReference>
<dbReference type="Gene3D" id="3.40.50.2300">
    <property type="match status" value="1"/>
</dbReference>
<protein>
    <submittedName>
        <fullName evidence="3">Two component transcriptional regulator, LuxR family</fullName>
    </submittedName>
</protein>
<dbReference type="PRINTS" id="PR00038">
    <property type="entry name" value="HTHLUXR"/>
</dbReference>
<dbReference type="SMART" id="SM00421">
    <property type="entry name" value="HTH_LUXR"/>
    <property type="match status" value="1"/>
</dbReference>
<dbReference type="OrthoDB" id="7826527at2"/>
<dbReference type="PROSITE" id="PS00622">
    <property type="entry name" value="HTH_LUXR_1"/>
    <property type="match status" value="1"/>
</dbReference>
<gene>
    <name evidence="3" type="ORF">SAMN05444170_5221</name>
</gene>
<sequence length="244" mass="26847">MSSESAVPTYILQSDGLFREGLRLILSKTRFRAHGCAIDLEDLTGIPDDKPVLFIVAMDANQAVICSKIRSRYPLAFIVAVADESNPGSLASALDDGANAALFNTVSPHDLVNTLQAVINGKLILIDARLWPLEIQPKAEERLSPPLSSEMLWDAADEPQFMKLSAREIAILERIVRGDSNKQVARFFSIAEPTVKAHVKAILRKIGANNRTQAAIWAFNHHLFDQPSEEQAGLPILLQDETAR</sequence>
<dbReference type="PANTHER" id="PTHR43214:SF42">
    <property type="entry name" value="TRANSCRIPTIONAL REGULATORY PROTEIN DESR"/>
    <property type="match status" value="1"/>
</dbReference>
<dbReference type="AlphaFoldDB" id="A0A1M7UI77"/>